<keyword evidence="10" id="KW-0915">Sodium</keyword>
<comment type="catalytic activity">
    <reaction evidence="8">
        <text>fluoride(in) = fluoride(out)</text>
        <dbReference type="Rhea" id="RHEA:76159"/>
        <dbReference type="ChEBI" id="CHEBI:17051"/>
    </reaction>
    <physiologicalReaction direction="left-to-right" evidence="8">
        <dbReference type="Rhea" id="RHEA:76160"/>
    </physiologicalReaction>
</comment>
<feature type="transmembrane region" description="Helical" evidence="10">
    <location>
        <begin position="130"/>
        <end position="151"/>
    </location>
</feature>
<accession>A0ABP7F9L6</accession>
<evidence type="ECO:0000256" key="3">
    <source>
        <dbReference type="ARBA" id="ARBA00022692"/>
    </source>
</evidence>
<keyword evidence="3 10" id="KW-0812">Transmembrane</keyword>
<organism evidence="12 13">
    <name type="scientific">Salinactinospora qingdaonensis</name>
    <dbReference type="NCBI Taxonomy" id="702744"/>
    <lineage>
        <taxon>Bacteria</taxon>
        <taxon>Bacillati</taxon>
        <taxon>Actinomycetota</taxon>
        <taxon>Actinomycetes</taxon>
        <taxon>Streptosporangiales</taxon>
        <taxon>Nocardiopsidaceae</taxon>
        <taxon>Salinactinospora</taxon>
    </lineage>
</organism>
<evidence type="ECO:0000256" key="1">
    <source>
        <dbReference type="ARBA" id="ARBA00004651"/>
    </source>
</evidence>
<reference evidence="13" key="1">
    <citation type="journal article" date="2019" name="Int. J. Syst. Evol. Microbiol.">
        <title>The Global Catalogue of Microorganisms (GCM) 10K type strain sequencing project: providing services to taxonomists for standard genome sequencing and annotation.</title>
        <authorList>
            <consortium name="The Broad Institute Genomics Platform"/>
            <consortium name="The Broad Institute Genome Sequencing Center for Infectious Disease"/>
            <person name="Wu L."/>
            <person name="Ma J."/>
        </authorList>
    </citation>
    <scope>NUCLEOTIDE SEQUENCE [LARGE SCALE GENOMIC DNA]</scope>
    <source>
        <strain evidence="13">JCM 17137</strain>
    </source>
</reference>
<evidence type="ECO:0000256" key="2">
    <source>
        <dbReference type="ARBA" id="ARBA00022475"/>
    </source>
</evidence>
<proteinExistence type="inferred from homology"/>
<name>A0ABP7F9L6_9ACTN</name>
<evidence type="ECO:0000313" key="13">
    <source>
        <dbReference type="Proteomes" id="UP001500908"/>
    </source>
</evidence>
<feature type="binding site" evidence="10">
    <location>
        <position position="108"/>
    </location>
    <ligand>
        <name>Na(+)</name>
        <dbReference type="ChEBI" id="CHEBI:29101"/>
        <note>structural</note>
    </ligand>
</feature>
<dbReference type="Proteomes" id="UP001500908">
    <property type="component" value="Unassembled WGS sequence"/>
</dbReference>
<keyword evidence="5 10" id="KW-0472">Membrane</keyword>
<sequence>MPNTPDPRTEPVAPDVDLGASRSRGEPPERLGPVLLAVSVGGALGALARWGVAQTLPPVPGTFPWPVYVVNVVGCFAIGILMVAIAGAGPRWRLVRPFLGTGVLGGYTTFATAMTGTARLVESGEVATALSYLAGTLASALLAVWAGSVLAESVLRRRSHPREAPTPIGRHR</sequence>
<comment type="caution">
    <text evidence="12">The sequence shown here is derived from an EMBL/GenBank/DDBJ whole genome shotgun (WGS) entry which is preliminary data.</text>
</comment>
<comment type="activity regulation">
    <text evidence="10">Na(+) is not transported, but it plays an essential structural role and its presence is essential for fluoride channel function.</text>
</comment>
<evidence type="ECO:0000256" key="9">
    <source>
        <dbReference type="ARBA" id="ARBA00049940"/>
    </source>
</evidence>
<feature type="transmembrane region" description="Helical" evidence="10">
    <location>
        <begin position="65"/>
        <end position="86"/>
    </location>
</feature>
<dbReference type="PANTHER" id="PTHR28259">
    <property type="entry name" value="FLUORIDE EXPORT PROTEIN 1-RELATED"/>
    <property type="match status" value="1"/>
</dbReference>
<comment type="subcellular location">
    <subcellularLocation>
        <location evidence="1 10">Cell membrane</location>
        <topology evidence="1 10">Multi-pass membrane protein</topology>
    </subcellularLocation>
</comment>
<evidence type="ECO:0000256" key="6">
    <source>
        <dbReference type="ARBA" id="ARBA00023303"/>
    </source>
</evidence>
<evidence type="ECO:0000256" key="11">
    <source>
        <dbReference type="SAM" id="MobiDB-lite"/>
    </source>
</evidence>
<evidence type="ECO:0000313" key="12">
    <source>
        <dbReference type="EMBL" id="GAA3731156.1"/>
    </source>
</evidence>
<protein>
    <recommendedName>
        <fullName evidence="10">Fluoride-specific ion channel FluC</fullName>
    </recommendedName>
</protein>
<dbReference type="RefSeq" id="WP_344967715.1">
    <property type="nucleotide sequence ID" value="NZ_BAABDD010000003.1"/>
</dbReference>
<feature type="transmembrane region" description="Helical" evidence="10">
    <location>
        <begin position="98"/>
        <end position="118"/>
    </location>
</feature>
<dbReference type="PANTHER" id="PTHR28259:SF1">
    <property type="entry name" value="FLUORIDE EXPORT PROTEIN 1-RELATED"/>
    <property type="match status" value="1"/>
</dbReference>
<evidence type="ECO:0000256" key="10">
    <source>
        <dbReference type="HAMAP-Rule" id="MF_00454"/>
    </source>
</evidence>
<keyword evidence="4 10" id="KW-1133">Transmembrane helix</keyword>
<keyword evidence="10" id="KW-0479">Metal-binding</keyword>
<dbReference type="HAMAP" id="MF_00454">
    <property type="entry name" value="FluC"/>
    <property type="match status" value="1"/>
</dbReference>
<dbReference type="EMBL" id="BAABDD010000003">
    <property type="protein sequence ID" value="GAA3731156.1"/>
    <property type="molecule type" value="Genomic_DNA"/>
</dbReference>
<keyword evidence="10" id="KW-0406">Ion transport</keyword>
<comment type="function">
    <text evidence="9 10">Fluoride-specific ion channel. Important for reducing fluoride concentration in the cell, thus reducing its toxicity.</text>
</comment>
<evidence type="ECO:0000256" key="7">
    <source>
        <dbReference type="ARBA" id="ARBA00035120"/>
    </source>
</evidence>
<dbReference type="Pfam" id="PF02537">
    <property type="entry name" value="CRCB"/>
    <property type="match status" value="1"/>
</dbReference>
<keyword evidence="2 10" id="KW-1003">Cell membrane</keyword>
<keyword evidence="13" id="KW-1185">Reference proteome</keyword>
<evidence type="ECO:0000256" key="4">
    <source>
        <dbReference type="ARBA" id="ARBA00022989"/>
    </source>
</evidence>
<evidence type="ECO:0000256" key="5">
    <source>
        <dbReference type="ARBA" id="ARBA00023136"/>
    </source>
</evidence>
<feature type="binding site" evidence="10">
    <location>
        <position position="105"/>
    </location>
    <ligand>
        <name>Na(+)</name>
        <dbReference type="ChEBI" id="CHEBI:29101"/>
        <note>structural</note>
    </ligand>
</feature>
<comment type="similarity">
    <text evidence="7 10">Belongs to the fluoride channel Fluc/FEX (TC 1.A.43) family.</text>
</comment>
<dbReference type="InterPro" id="IPR003691">
    <property type="entry name" value="FluC"/>
</dbReference>
<evidence type="ECO:0000256" key="8">
    <source>
        <dbReference type="ARBA" id="ARBA00035585"/>
    </source>
</evidence>
<feature type="region of interest" description="Disordered" evidence="11">
    <location>
        <begin position="1"/>
        <end position="27"/>
    </location>
</feature>
<keyword evidence="6 10" id="KW-0407">Ion channel</keyword>
<gene>
    <name evidence="12" type="primary">crcB_1</name>
    <name evidence="10" type="synonym">crcB</name>
    <name evidence="10" type="synonym">fluC</name>
    <name evidence="12" type="ORF">GCM10022402_09800</name>
</gene>
<feature type="transmembrane region" description="Helical" evidence="10">
    <location>
        <begin position="31"/>
        <end position="53"/>
    </location>
</feature>
<keyword evidence="10" id="KW-0813">Transport</keyword>